<protein>
    <recommendedName>
        <fullName evidence="9">Polysaccharide biosynthesis protein</fullName>
    </recommendedName>
</protein>
<gene>
    <name evidence="7" type="ORF">BJP25_00610</name>
</gene>
<dbReference type="PANTHER" id="PTHR30250">
    <property type="entry name" value="PST FAMILY PREDICTED COLANIC ACID TRANSPORTER"/>
    <property type="match status" value="1"/>
</dbReference>
<evidence type="ECO:0000256" key="3">
    <source>
        <dbReference type="ARBA" id="ARBA00022692"/>
    </source>
</evidence>
<name>A0A1Q9LM73_9PSEU</name>
<keyword evidence="4 6" id="KW-1133">Transmembrane helix</keyword>
<keyword evidence="8" id="KW-1185">Reference proteome</keyword>
<feature type="transmembrane region" description="Helical" evidence="6">
    <location>
        <begin position="254"/>
        <end position="278"/>
    </location>
</feature>
<accession>A0A1Q9LM73</accession>
<evidence type="ECO:0000256" key="5">
    <source>
        <dbReference type="ARBA" id="ARBA00023136"/>
    </source>
</evidence>
<dbReference type="EMBL" id="MKQR01000012">
    <property type="protein sequence ID" value="OLR93132.1"/>
    <property type="molecule type" value="Genomic_DNA"/>
</dbReference>
<dbReference type="GO" id="GO:0005886">
    <property type="term" value="C:plasma membrane"/>
    <property type="evidence" value="ECO:0007669"/>
    <property type="project" value="UniProtKB-SubCell"/>
</dbReference>
<dbReference type="AlphaFoldDB" id="A0A1Q9LM73"/>
<feature type="transmembrane region" description="Helical" evidence="6">
    <location>
        <begin position="299"/>
        <end position="323"/>
    </location>
</feature>
<evidence type="ECO:0000256" key="6">
    <source>
        <dbReference type="SAM" id="Phobius"/>
    </source>
</evidence>
<feature type="transmembrane region" description="Helical" evidence="6">
    <location>
        <begin position="105"/>
        <end position="124"/>
    </location>
</feature>
<feature type="transmembrane region" description="Helical" evidence="6">
    <location>
        <begin position="163"/>
        <end position="185"/>
    </location>
</feature>
<feature type="transmembrane region" description="Helical" evidence="6">
    <location>
        <begin position="221"/>
        <end position="242"/>
    </location>
</feature>
<feature type="transmembrane region" description="Helical" evidence="6">
    <location>
        <begin position="335"/>
        <end position="354"/>
    </location>
</feature>
<evidence type="ECO:0000313" key="8">
    <source>
        <dbReference type="Proteomes" id="UP000186040"/>
    </source>
</evidence>
<evidence type="ECO:0000256" key="4">
    <source>
        <dbReference type="ARBA" id="ARBA00022989"/>
    </source>
</evidence>
<keyword evidence="2" id="KW-1003">Cell membrane</keyword>
<comment type="subcellular location">
    <subcellularLocation>
        <location evidence="1">Cell membrane</location>
        <topology evidence="1">Multi-pass membrane protein</topology>
    </subcellularLocation>
</comment>
<evidence type="ECO:0008006" key="9">
    <source>
        <dbReference type="Google" id="ProtNLM"/>
    </source>
</evidence>
<organism evidence="7 8">
    <name type="scientific">Actinokineospora bangkokensis</name>
    <dbReference type="NCBI Taxonomy" id="1193682"/>
    <lineage>
        <taxon>Bacteria</taxon>
        <taxon>Bacillati</taxon>
        <taxon>Actinomycetota</taxon>
        <taxon>Actinomycetes</taxon>
        <taxon>Pseudonocardiales</taxon>
        <taxon>Pseudonocardiaceae</taxon>
        <taxon>Actinokineospora</taxon>
    </lineage>
</organism>
<comment type="caution">
    <text evidence="7">The sequence shown here is derived from an EMBL/GenBank/DDBJ whole genome shotgun (WGS) entry which is preliminary data.</text>
</comment>
<evidence type="ECO:0000256" key="2">
    <source>
        <dbReference type="ARBA" id="ARBA00022475"/>
    </source>
</evidence>
<dbReference type="PANTHER" id="PTHR30250:SF11">
    <property type="entry name" value="O-ANTIGEN TRANSPORTER-RELATED"/>
    <property type="match status" value="1"/>
</dbReference>
<feature type="transmembrane region" description="Helical" evidence="6">
    <location>
        <begin position="391"/>
        <end position="412"/>
    </location>
</feature>
<feature type="transmembrane region" description="Helical" evidence="6">
    <location>
        <begin position="70"/>
        <end position="93"/>
    </location>
</feature>
<feature type="transmembrane region" description="Helical" evidence="6">
    <location>
        <begin position="366"/>
        <end position="385"/>
    </location>
</feature>
<sequence length="430" mass="43457">MAGGLGIVGVAGYGFLGLTGHALPVADTAAVASLYLLVNIIGPGLFVALEQETSRATSATTARGGELRPIVRNAVLHALLMLALVLVVLLAISPVLTAKALSGQWGLFAAVVLSVVTSAAVYLVRGLLGGRQRFTGYAATLGVEGLARLLPSVALALSGSANGVLYALFFAAGSAFGALAGLPALRSSAAPAAPAAPVDPLAPAAHEAEVPTTFAAMGRALVLLVLGTLLMQLVANLAPIVVTSRMTWDKATAAAFAAAFVLVRVPLFLFAPVQAMLLPSITRAAAAGDTATVWRRLRVVLLAVAAIGVPGALLSLLLGPWVVRVFFDAEVDLPGLVVGLLGVSTIALMVAQVLQPGLVALDQHRFVTAAWVLGSVVLVGLLFLPGDPLRAAVLAQLVASAVVVATMSVGLLRRLRGRVASAPVPAGAPG</sequence>
<proteinExistence type="predicted"/>
<reference evidence="7 8" key="1">
    <citation type="submission" date="2016-10" db="EMBL/GenBank/DDBJ databases">
        <title>The Draft Genome Sequence of Actinokineospora bangkokensis 44EHWT reveals the biosynthetic pathway of antifungal compounds Thailandins with unusual extender unit butylmalonyl-CoA.</title>
        <authorList>
            <person name="Greule A."/>
            <person name="Intra B."/>
            <person name="Flemming S."/>
            <person name="Rommel M.G."/>
            <person name="Panbangred W."/>
            <person name="Bechthold A."/>
        </authorList>
    </citation>
    <scope>NUCLEOTIDE SEQUENCE [LARGE SCALE GENOMIC DNA]</scope>
    <source>
        <strain evidence="7 8">44EHW</strain>
    </source>
</reference>
<dbReference type="STRING" id="1193682.BJP25_00610"/>
<feature type="transmembrane region" description="Helical" evidence="6">
    <location>
        <begin position="136"/>
        <end position="157"/>
    </location>
</feature>
<evidence type="ECO:0000256" key="1">
    <source>
        <dbReference type="ARBA" id="ARBA00004651"/>
    </source>
</evidence>
<keyword evidence="3 6" id="KW-0812">Transmembrane</keyword>
<feature type="transmembrane region" description="Helical" evidence="6">
    <location>
        <begin position="32"/>
        <end position="49"/>
    </location>
</feature>
<evidence type="ECO:0000313" key="7">
    <source>
        <dbReference type="EMBL" id="OLR93132.1"/>
    </source>
</evidence>
<dbReference type="Proteomes" id="UP000186040">
    <property type="component" value="Unassembled WGS sequence"/>
</dbReference>
<keyword evidence="5 6" id="KW-0472">Membrane</keyword>
<dbReference type="InterPro" id="IPR050833">
    <property type="entry name" value="Poly_Biosynth_Transport"/>
</dbReference>